<reference evidence="2 3" key="1">
    <citation type="journal article" date="2014" name="Genome Announc.">
        <title>Draft Genome Sequence of the Antitrypanosomally Active Sponge-Associated Bacterium Actinokineospora sp. Strain EG49.</title>
        <authorList>
            <person name="Harjes J."/>
            <person name="Ryu T."/>
            <person name="Abdelmohsen U.R."/>
            <person name="Moitinho-Silva L."/>
            <person name="Horn H."/>
            <person name="Ravasi T."/>
            <person name="Hentschel U."/>
        </authorList>
    </citation>
    <scope>NUCLEOTIDE SEQUENCE [LARGE SCALE GENOMIC DNA]</scope>
    <source>
        <strain evidence="2 3">EG49</strain>
    </source>
</reference>
<dbReference type="PANTHER" id="PTHR43056:SF5">
    <property type="entry name" value="PEPTIDASE S9 PROLYL OLIGOPEPTIDASE CATALYTIC DOMAIN-CONTAINING PROTEIN"/>
    <property type="match status" value="1"/>
</dbReference>
<dbReference type="RefSeq" id="WP_152552258.1">
    <property type="nucleotide sequence ID" value="NZ_AYXG01000197.1"/>
</dbReference>
<dbReference type="STRING" id="909613.UO65_5128"/>
<dbReference type="AlphaFoldDB" id="W7ISA3"/>
<dbReference type="Gene3D" id="3.40.50.1820">
    <property type="entry name" value="alpha/beta hydrolase"/>
    <property type="match status" value="1"/>
</dbReference>
<dbReference type="SUPFAM" id="SSF53474">
    <property type="entry name" value="alpha/beta-Hydrolases"/>
    <property type="match status" value="1"/>
</dbReference>
<proteinExistence type="predicted"/>
<keyword evidence="2" id="KW-0378">Hydrolase</keyword>
<dbReference type="GO" id="GO:0006508">
    <property type="term" value="P:proteolysis"/>
    <property type="evidence" value="ECO:0007669"/>
    <property type="project" value="InterPro"/>
</dbReference>
<evidence type="ECO:0000313" key="2">
    <source>
        <dbReference type="EMBL" id="EWC59587.1"/>
    </source>
</evidence>
<feature type="domain" description="Peptidase S9 prolyl oligopeptidase catalytic" evidence="1">
    <location>
        <begin position="425"/>
        <end position="630"/>
    </location>
</feature>
<name>W7ISA3_9PSEU</name>
<dbReference type="InterPro" id="IPR050585">
    <property type="entry name" value="Xaa-Pro_dipeptidyl-ppase/CocE"/>
</dbReference>
<dbReference type="eggNOG" id="COG1506">
    <property type="taxonomic scope" value="Bacteria"/>
</dbReference>
<dbReference type="PANTHER" id="PTHR43056">
    <property type="entry name" value="PEPTIDASE S9 PROLYL OLIGOPEPTIDASE"/>
    <property type="match status" value="1"/>
</dbReference>
<evidence type="ECO:0000313" key="3">
    <source>
        <dbReference type="Proteomes" id="UP000019277"/>
    </source>
</evidence>
<evidence type="ECO:0000259" key="1">
    <source>
        <dbReference type="Pfam" id="PF00326"/>
    </source>
</evidence>
<accession>W7ISA3</accession>
<organism evidence="2 3">
    <name type="scientific">Actinokineospora spheciospongiae</name>
    <dbReference type="NCBI Taxonomy" id="909613"/>
    <lineage>
        <taxon>Bacteria</taxon>
        <taxon>Bacillati</taxon>
        <taxon>Actinomycetota</taxon>
        <taxon>Actinomycetes</taxon>
        <taxon>Pseudonocardiales</taxon>
        <taxon>Pseudonocardiaceae</taxon>
        <taxon>Actinokineospora</taxon>
    </lineage>
</organism>
<dbReference type="InterPro" id="IPR029058">
    <property type="entry name" value="AB_hydrolase_fold"/>
</dbReference>
<dbReference type="Pfam" id="PF00326">
    <property type="entry name" value="Peptidase_S9"/>
    <property type="match status" value="1"/>
</dbReference>
<dbReference type="PATRIC" id="fig|909613.9.peg.5125"/>
<dbReference type="InterPro" id="IPR001375">
    <property type="entry name" value="Peptidase_S9_cat"/>
</dbReference>
<protein>
    <submittedName>
        <fullName evidence="2">Putative acyl-peptide hydrolase</fullName>
    </submittedName>
</protein>
<gene>
    <name evidence="2" type="ORF">UO65_5128</name>
</gene>
<dbReference type="GO" id="GO:0008236">
    <property type="term" value="F:serine-type peptidase activity"/>
    <property type="evidence" value="ECO:0007669"/>
    <property type="project" value="InterPro"/>
</dbReference>
<keyword evidence="3" id="KW-1185">Reference proteome</keyword>
<dbReference type="SUPFAM" id="SSF69304">
    <property type="entry name" value="Tricorn protease N-terminal domain"/>
    <property type="match status" value="1"/>
</dbReference>
<dbReference type="EMBL" id="AYXG01000197">
    <property type="protein sequence ID" value="EWC59587.1"/>
    <property type="molecule type" value="Genomic_DNA"/>
</dbReference>
<dbReference type="OrthoDB" id="128799at2"/>
<dbReference type="Proteomes" id="UP000019277">
    <property type="component" value="Unassembled WGS sequence"/>
</dbReference>
<comment type="caution">
    <text evidence="2">The sequence shown here is derived from an EMBL/GenBank/DDBJ whole genome shotgun (WGS) entry which is preliminary data.</text>
</comment>
<sequence length="643" mass="67699">MVEIASYGTWVSPIGEADVARPGSSPAWARRVGDTVWWTLAKPDEGGRSTLVRCGADGPEELLPAPWNARNRVHEYGGTPYAVLDGRVAFTEWSDQRVYLLDLGGEPVALTAEPDRPQGQRFADLVPGAGGAEVWAVRETATGDRPTDVRRDLVAIPLDGSGVRVLGASHHFMTAPKPSPDGRFAAWLGWEHPAMPWDGTELCVAHLLPDGTLGPHRVVAGGPREAVCQVEWEGSDALLALTDPDGWWNLHRITLDGTSTNLAAGPYEIGGPMWVLGRRWFAVLGRGRFAVVRGGRLAVLDERSGTVTDVDTDVALWSDLGADTDGVVTAVGSGPDTAGTVVRLDLSTGELAHLGDPGPALPDAAYLPVPVRRTFTAEDGRGVPATVYPPTNPDFAAPEGELPPYLVYVHGGPTGSAGSGLNLGFAYFTSRGIGVVAVDYGGSTGYGRAYREVLNGQWGVLDVADCATAAAALAAEGGADPARLGIRGGSAGGWTAAASLTSVDTYACGTVQFPILDLTGWTGEGGETHDFEARYTEGLVGSPTEHAERYAERSPANRVAHLAGPVLLMQGLEDKICPPEQADRFAAALDGSGVPHAYLRFAGEQHGFRRAETIEAAYAAELSFYGQVFGFTPPGVPVLELSR</sequence>